<gene>
    <name evidence="1" type="ORF">AVDCRST_MAG88-3568</name>
</gene>
<accession>A0A6J4VTX8</accession>
<dbReference type="InterPro" id="IPR029063">
    <property type="entry name" value="SAM-dependent_MTases_sf"/>
</dbReference>
<dbReference type="Gene3D" id="3.40.50.150">
    <property type="entry name" value="Vaccinia Virus protein VP39"/>
    <property type="match status" value="1"/>
</dbReference>
<protein>
    <submittedName>
        <fullName evidence="1">N-methyl-transferase-related protein</fullName>
    </submittedName>
</protein>
<reference evidence="1" key="1">
    <citation type="submission" date="2020-02" db="EMBL/GenBank/DDBJ databases">
        <authorList>
            <person name="Meier V. D."/>
        </authorList>
    </citation>
    <scope>NUCLEOTIDE SEQUENCE</scope>
    <source>
        <strain evidence="1">AVDCRST_MAG88</strain>
    </source>
</reference>
<name>A0A6J4VTX8_9BACT</name>
<dbReference type="AlphaFoldDB" id="A0A6J4VTX8"/>
<sequence length="247" mass="27412">MEWVERFYARQHEWLGVYYLGGVVEQHRDQAARIARLAGPGPKRVLELGAGGGQGAAAAADLGHDVTAIELLPAAAAHAEALSAQPRSGTLTVVPGDFYKVHMNGPFDVACYWDGFGIGTDVDQRRLLSRVHDWLAPEGCALIEVITPWYWSRVTGQEMRFEKAMRRYDFDAEGCRMLDRWWPLDDEGQAVVQSLRCYSPVDLRLLLEGTGLTLQSLEPGGAVDYETRNYSKQVPLGQAMSYVAKLV</sequence>
<dbReference type="SUPFAM" id="SSF53335">
    <property type="entry name" value="S-adenosyl-L-methionine-dependent methyltransferases"/>
    <property type="match status" value="1"/>
</dbReference>
<evidence type="ECO:0000313" key="1">
    <source>
        <dbReference type="EMBL" id="CAA9582919.1"/>
    </source>
</evidence>
<dbReference type="EMBL" id="CADCWM010000862">
    <property type="protein sequence ID" value="CAA9582919.1"/>
    <property type="molecule type" value="Genomic_DNA"/>
</dbReference>
<dbReference type="GO" id="GO:0016740">
    <property type="term" value="F:transferase activity"/>
    <property type="evidence" value="ECO:0007669"/>
    <property type="project" value="UniProtKB-KW"/>
</dbReference>
<keyword evidence="1" id="KW-0808">Transferase</keyword>
<dbReference type="Pfam" id="PF13489">
    <property type="entry name" value="Methyltransf_23"/>
    <property type="match status" value="1"/>
</dbReference>
<proteinExistence type="predicted"/>
<organism evidence="1">
    <name type="scientific">uncultured Thermomicrobiales bacterium</name>
    <dbReference type="NCBI Taxonomy" id="1645740"/>
    <lineage>
        <taxon>Bacteria</taxon>
        <taxon>Pseudomonadati</taxon>
        <taxon>Thermomicrobiota</taxon>
        <taxon>Thermomicrobia</taxon>
        <taxon>Thermomicrobiales</taxon>
        <taxon>environmental samples</taxon>
    </lineage>
</organism>
<feature type="non-terminal residue" evidence="1">
    <location>
        <position position="247"/>
    </location>
</feature>